<evidence type="ECO:0000313" key="13">
    <source>
        <dbReference type="EMBL" id="CDF37035.1"/>
    </source>
</evidence>
<evidence type="ECO:0000313" key="14">
    <source>
        <dbReference type="Proteomes" id="UP000012073"/>
    </source>
</evidence>
<comment type="similarity">
    <text evidence="2">Belongs to the PEP-utilizing enzyme family.</text>
</comment>
<dbReference type="PROSITE" id="PS51166">
    <property type="entry name" value="CBM20"/>
    <property type="match status" value="1"/>
</dbReference>
<dbReference type="Gene3D" id="2.60.40.10">
    <property type="entry name" value="Immunoglobulins"/>
    <property type="match status" value="1"/>
</dbReference>
<organism evidence="13 14">
    <name type="scientific">Chondrus crispus</name>
    <name type="common">Carrageen Irish moss</name>
    <name type="synonym">Polymorpha crispa</name>
    <dbReference type="NCBI Taxonomy" id="2769"/>
    <lineage>
        <taxon>Eukaryota</taxon>
        <taxon>Rhodophyta</taxon>
        <taxon>Florideophyceae</taxon>
        <taxon>Rhodymeniophycidae</taxon>
        <taxon>Gigartinales</taxon>
        <taxon>Gigartinaceae</taxon>
        <taxon>Chondrus</taxon>
    </lineage>
</organism>
<keyword evidence="6" id="KW-0547">Nucleotide-binding</keyword>
<feature type="domain" description="CBM20" evidence="12">
    <location>
        <begin position="1"/>
        <end position="108"/>
    </location>
</feature>
<dbReference type="PANTHER" id="PTHR47453">
    <property type="entry name" value="PHOSPHOGLUCAN, WATER DIKINASE, CHLOROPLASTIC"/>
    <property type="match status" value="1"/>
</dbReference>
<accession>R7QI06</accession>
<dbReference type="PhylomeDB" id="R7QI06"/>
<dbReference type="GO" id="GO:0016301">
    <property type="term" value="F:kinase activity"/>
    <property type="evidence" value="ECO:0007669"/>
    <property type="project" value="UniProtKB-KW"/>
</dbReference>
<dbReference type="PANTHER" id="PTHR47453:SF1">
    <property type="entry name" value="PHOSPHOGLUCAN, WATER DIKINASE, CHLOROPLASTIC"/>
    <property type="match status" value="1"/>
</dbReference>
<keyword evidence="5" id="KW-0479">Metal-binding</keyword>
<evidence type="ECO:0000256" key="9">
    <source>
        <dbReference type="ARBA" id="ARBA00022842"/>
    </source>
</evidence>
<dbReference type="GO" id="GO:0046872">
    <property type="term" value="F:metal ion binding"/>
    <property type="evidence" value="ECO:0007669"/>
    <property type="project" value="UniProtKB-KW"/>
</dbReference>
<keyword evidence="9" id="KW-0460">Magnesium</keyword>
<dbReference type="Gene3D" id="3.30.1490.20">
    <property type="entry name" value="ATP-grasp fold, A domain"/>
    <property type="match status" value="1"/>
</dbReference>
<evidence type="ECO:0000256" key="1">
    <source>
        <dbReference type="ARBA" id="ARBA00001946"/>
    </source>
</evidence>
<dbReference type="Proteomes" id="UP000012073">
    <property type="component" value="Unassembled WGS sequence"/>
</dbReference>
<evidence type="ECO:0000256" key="11">
    <source>
        <dbReference type="SAM" id="MobiDB-lite"/>
    </source>
</evidence>
<dbReference type="SUPFAM" id="SSF56059">
    <property type="entry name" value="Glutathione synthetase ATP-binding domain-like"/>
    <property type="match status" value="1"/>
</dbReference>
<evidence type="ECO:0000256" key="3">
    <source>
        <dbReference type="ARBA" id="ARBA00011738"/>
    </source>
</evidence>
<dbReference type="EMBL" id="HG001812">
    <property type="protein sequence ID" value="CDF37035.1"/>
    <property type="molecule type" value="Genomic_DNA"/>
</dbReference>
<comment type="cofactor">
    <cofactor evidence="1">
        <name>Mg(2+)</name>
        <dbReference type="ChEBI" id="CHEBI:18420"/>
    </cofactor>
</comment>
<dbReference type="InterPro" id="IPR002044">
    <property type="entry name" value="CBM20"/>
</dbReference>
<dbReference type="RefSeq" id="XP_005716854.1">
    <property type="nucleotide sequence ID" value="XM_005716797.1"/>
</dbReference>
<keyword evidence="14" id="KW-1185">Reference proteome</keyword>
<proteinExistence type="inferred from homology"/>
<keyword evidence="4" id="KW-0808">Transferase</keyword>
<reference evidence="14" key="1">
    <citation type="journal article" date="2013" name="Proc. Natl. Acad. Sci. U.S.A.">
        <title>Genome structure and metabolic features in the red seaweed Chondrus crispus shed light on evolution of the Archaeplastida.</title>
        <authorList>
            <person name="Collen J."/>
            <person name="Porcel B."/>
            <person name="Carre W."/>
            <person name="Ball S.G."/>
            <person name="Chaparro C."/>
            <person name="Tonon T."/>
            <person name="Barbeyron T."/>
            <person name="Michel G."/>
            <person name="Noel B."/>
            <person name="Valentin K."/>
            <person name="Elias M."/>
            <person name="Artiguenave F."/>
            <person name="Arun A."/>
            <person name="Aury J.M."/>
            <person name="Barbosa-Neto J.F."/>
            <person name="Bothwell J.H."/>
            <person name="Bouget F.Y."/>
            <person name="Brillet L."/>
            <person name="Cabello-Hurtado F."/>
            <person name="Capella-Gutierrez S."/>
            <person name="Charrier B."/>
            <person name="Cladiere L."/>
            <person name="Cock J.M."/>
            <person name="Coelho S.M."/>
            <person name="Colleoni C."/>
            <person name="Czjzek M."/>
            <person name="Da Silva C."/>
            <person name="Delage L."/>
            <person name="Denoeud F."/>
            <person name="Deschamps P."/>
            <person name="Dittami S.M."/>
            <person name="Gabaldon T."/>
            <person name="Gachon C.M."/>
            <person name="Groisillier A."/>
            <person name="Herve C."/>
            <person name="Jabbari K."/>
            <person name="Katinka M."/>
            <person name="Kloareg B."/>
            <person name="Kowalczyk N."/>
            <person name="Labadie K."/>
            <person name="Leblanc C."/>
            <person name="Lopez P.J."/>
            <person name="McLachlan D.H."/>
            <person name="Meslet-Cladiere L."/>
            <person name="Moustafa A."/>
            <person name="Nehr Z."/>
            <person name="Nyvall Collen P."/>
            <person name="Panaud O."/>
            <person name="Partensky F."/>
            <person name="Poulain J."/>
            <person name="Rensing S.A."/>
            <person name="Rousvoal S."/>
            <person name="Samson G."/>
            <person name="Symeonidi A."/>
            <person name="Weissenbach J."/>
            <person name="Zambounis A."/>
            <person name="Wincker P."/>
            <person name="Boyen C."/>
        </authorList>
    </citation>
    <scope>NUCLEOTIDE SEQUENCE [LARGE SCALE GENOMIC DNA]</scope>
    <source>
        <strain evidence="14">cv. Stackhouse</strain>
    </source>
</reference>
<sequence length="1033" mass="113438">MPSLHLRVSCRDTVPGEAVAAIGSWSAWDKHRPAVLSTTADTFPKWTASVPLPTSASVEYKYVIIRDGHVIRWEQGPKGVNREVALEDADASTDDIFDRIPAVRTARIQKDPPSAPQSRPWASDGVSANGHSKFPVALDDLERAIVHLTNEKRSWRQRLSFVRSLFTEDSAASKNSFNPQNIDHLATVSVFLTFLASGQVRCEEDGGHHRPNHHANEARQLEAALARVAKSAPRKGTDSYTPYVIRKIFPQLPSYAPQFTASVPLTRIRDIAHRGDIPHDFKQEIKHTLQNKLHRCAGPEDLQTSARLLERIQHGDFSGGLKEQFAIFHAELLEFFNASSLDDRLRYLQGNQNTKALASLAGKMLKEKHSKYPAMPQMETLTSLRKGLAELPLMQVDMETTGENQLPSEDVQRTRLADIDLEGYAFMLLAGIAKDAEQQTEGRFDWNNAVKGLSISLENIALSGVCPAEARATANELNSIANPAKRRDLLRTKATVDRALRFAEDFSSSLSDVFSRRATSIGQALGVDGHAVAVFAEAEIRSNITFQASRIADACTKMCRIGLNLPPWDPLNAGEAFGKLVFAENLSDVSATEDSVIAVCRYADGDEDIPSNVCAVVLGRSLPHLSHLGVRARQAGVVFVCAEEREAFENFWRDRSLSYAAVEVSHREGLKSFARTHSIDGSNHSNKSVTENGHNVKRAVNIAFDGSVKNPIAITEATRDNASSKCAFVGKLRKLAMKSDRLFETPNGVALPHGIFQSQRSGHGTVYLSLIKQYLDEGNTEKHDDAAHSLFSFIATNFEMTNDHCKRVQAEFSKSARVMVRSSANAEDLEGMSGAGLYDSIANVPVGSTDALKSAVARVWASLWTSRAASSRGSYGVPHDEVSMAVLIQEMISADFSFVGFSYDPVRKSSEAIYIEVAVGMGETLASASSLGSPYRFRVDRKSLDVEVLSFASYSEGLVPSDDSDGLHVRTVDYSTQQMTINMEFRTEVVQTIAKTIVLLEEEFGGPQDVEGAITADDTTNRIYIVQARPQVL</sequence>
<dbReference type="InterPro" id="IPR013815">
    <property type="entry name" value="ATP_grasp_subdomain_1"/>
</dbReference>
<dbReference type="CDD" id="cd05467">
    <property type="entry name" value="CBM20"/>
    <property type="match status" value="1"/>
</dbReference>
<dbReference type="KEGG" id="ccp:CHC_T00008992001"/>
<evidence type="ECO:0000256" key="6">
    <source>
        <dbReference type="ARBA" id="ARBA00022741"/>
    </source>
</evidence>
<evidence type="ECO:0000256" key="8">
    <source>
        <dbReference type="ARBA" id="ARBA00022840"/>
    </source>
</evidence>
<dbReference type="OrthoDB" id="6123450at2759"/>
<dbReference type="OMA" id="VPMNWTE"/>
<dbReference type="InterPro" id="IPR013783">
    <property type="entry name" value="Ig-like_fold"/>
</dbReference>
<dbReference type="SUPFAM" id="SSF49452">
    <property type="entry name" value="Starch-binding domain-like"/>
    <property type="match status" value="1"/>
</dbReference>
<keyword evidence="10" id="KW-0119">Carbohydrate metabolism</keyword>
<dbReference type="Gene3D" id="3.30.470.20">
    <property type="entry name" value="ATP-grasp fold, B domain"/>
    <property type="match status" value="1"/>
</dbReference>
<evidence type="ECO:0000259" key="12">
    <source>
        <dbReference type="PROSITE" id="PS51166"/>
    </source>
</evidence>
<evidence type="ECO:0000256" key="10">
    <source>
        <dbReference type="ARBA" id="ARBA00023277"/>
    </source>
</evidence>
<evidence type="ECO:0000256" key="4">
    <source>
        <dbReference type="ARBA" id="ARBA00022679"/>
    </source>
</evidence>
<dbReference type="InterPro" id="IPR013784">
    <property type="entry name" value="Carb-bd-like_fold"/>
</dbReference>
<name>R7QI06_CHOCR</name>
<feature type="region of interest" description="Disordered" evidence="11">
    <location>
        <begin position="107"/>
        <end position="127"/>
    </location>
</feature>
<evidence type="ECO:0000256" key="7">
    <source>
        <dbReference type="ARBA" id="ARBA00022777"/>
    </source>
</evidence>
<evidence type="ECO:0000256" key="5">
    <source>
        <dbReference type="ARBA" id="ARBA00022723"/>
    </source>
</evidence>
<dbReference type="GeneID" id="17324569"/>
<keyword evidence="8" id="KW-0067">ATP-binding</keyword>
<dbReference type="InterPro" id="IPR054481">
    <property type="entry name" value="GWD1_pHisD"/>
</dbReference>
<dbReference type="Pfam" id="PF00686">
    <property type="entry name" value="CBM_20"/>
    <property type="match status" value="1"/>
</dbReference>
<dbReference type="SMART" id="SM01065">
    <property type="entry name" value="CBM_2"/>
    <property type="match status" value="1"/>
</dbReference>
<dbReference type="STRING" id="2769.R7QI06"/>
<dbReference type="GO" id="GO:2001070">
    <property type="term" value="F:starch binding"/>
    <property type="evidence" value="ECO:0007669"/>
    <property type="project" value="InterPro"/>
</dbReference>
<dbReference type="AlphaFoldDB" id="R7QI06"/>
<dbReference type="Gramene" id="CDF37035">
    <property type="protein sequence ID" value="CDF37035"/>
    <property type="gene ID" value="CHC_T00008992001"/>
</dbReference>
<comment type="subunit">
    <text evidence="3">Homodimer.</text>
</comment>
<dbReference type="GO" id="GO:0005524">
    <property type="term" value="F:ATP binding"/>
    <property type="evidence" value="ECO:0007669"/>
    <property type="project" value="UniProtKB-KW"/>
</dbReference>
<protein>
    <submittedName>
        <fullName evidence="13">Phosphoglucan water dikinase, PWD</fullName>
    </submittedName>
</protein>
<evidence type="ECO:0000256" key="2">
    <source>
        <dbReference type="ARBA" id="ARBA00007837"/>
    </source>
</evidence>
<dbReference type="InterPro" id="IPR002192">
    <property type="entry name" value="PPDK_AMP/ATP-bd"/>
</dbReference>
<keyword evidence="7 13" id="KW-0418">Kinase</keyword>
<dbReference type="Pfam" id="PF22973">
    <property type="entry name" value="GWD1_pHisD"/>
    <property type="match status" value="1"/>
</dbReference>
<dbReference type="Pfam" id="PF01326">
    <property type="entry name" value="PPDK_N"/>
    <property type="match status" value="1"/>
</dbReference>
<gene>
    <name evidence="13" type="ORF">CHC_T00008992001</name>
</gene>